<feature type="compositionally biased region" description="Basic and acidic residues" evidence="7">
    <location>
        <begin position="581"/>
        <end position="642"/>
    </location>
</feature>
<dbReference type="SMART" id="SM00363">
    <property type="entry name" value="S4"/>
    <property type="match status" value="1"/>
</dbReference>
<dbReference type="SUPFAM" id="SSF55174">
    <property type="entry name" value="Alpha-L RNA-binding motif"/>
    <property type="match status" value="1"/>
</dbReference>
<evidence type="ECO:0000259" key="8">
    <source>
        <dbReference type="SMART" id="SM00363"/>
    </source>
</evidence>
<dbReference type="InterPro" id="IPR050343">
    <property type="entry name" value="RsuA_PseudoU_synthase"/>
</dbReference>
<feature type="compositionally biased region" description="Basic and acidic residues" evidence="7">
    <location>
        <begin position="454"/>
        <end position="574"/>
    </location>
</feature>
<dbReference type="Proteomes" id="UP001424441">
    <property type="component" value="Unassembled WGS sequence"/>
</dbReference>
<evidence type="ECO:0000256" key="7">
    <source>
        <dbReference type="SAM" id="MobiDB-lite"/>
    </source>
</evidence>
<dbReference type="InterPro" id="IPR020094">
    <property type="entry name" value="TruA/RsuA/RluB/E/F_N"/>
</dbReference>
<dbReference type="EC" id="5.4.99.-" evidence="6"/>
<evidence type="ECO:0000256" key="6">
    <source>
        <dbReference type="RuleBase" id="RU003887"/>
    </source>
</evidence>
<dbReference type="InterPro" id="IPR042092">
    <property type="entry name" value="PsdUridine_s_RsuA/RluB/E/F_cat"/>
</dbReference>
<comment type="catalytic activity">
    <reaction evidence="1">
        <text>a uridine in RNA = a pseudouridine in RNA</text>
        <dbReference type="Rhea" id="RHEA:48348"/>
        <dbReference type="Rhea" id="RHEA-COMP:12068"/>
        <dbReference type="Rhea" id="RHEA-COMP:12069"/>
        <dbReference type="ChEBI" id="CHEBI:65314"/>
        <dbReference type="ChEBI" id="CHEBI:65315"/>
    </reaction>
</comment>
<dbReference type="EMBL" id="BAAADE010000001">
    <property type="protein sequence ID" value="GAA0592936.1"/>
    <property type="molecule type" value="Genomic_DNA"/>
</dbReference>
<dbReference type="Pfam" id="PF00849">
    <property type="entry name" value="PseudoU_synth_2"/>
    <property type="match status" value="1"/>
</dbReference>
<feature type="compositionally biased region" description="Basic and acidic residues" evidence="7">
    <location>
        <begin position="371"/>
        <end position="386"/>
    </location>
</feature>
<keyword evidence="10" id="KW-1185">Reference proteome</keyword>
<dbReference type="Pfam" id="PF01479">
    <property type="entry name" value="S4"/>
    <property type="match status" value="1"/>
</dbReference>
<dbReference type="NCBIfam" id="TIGR00093">
    <property type="entry name" value="pseudouridine synthase"/>
    <property type="match status" value="1"/>
</dbReference>
<dbReference type="Gene3D" id="3.30.70.580">
    <property type="entry name" value="Pseudouridine synthase I, catalytic domain, N-terminal subdomain"/>
    <property type="match status" value="1"/>
</dbReference>
<dbReference type="PROSITE" id="PS01149">
    <property type="entry name" value="PSI_RSU"/>
    <property type="match status" value="1"/>
</dbReference>
<keyword evidence="4 6" id="KW-0413">Isomerase</keyword>
<comment type="similarity">
    <text evidence="2 6">Belongs to the pseudouridine synthase RsuA family.</text>
</comment>
<evidence type="ECO:0000256" key="4">
    <source>
        <dbReference type="ARBA" id="ARBA00023235"/>
    </source>
</evidence>
<feature type="region of interest" description="Disordered" evidence="7">
    <location>
        <begin position="1"/>
        <end position="104"/>
    </location>
</feature>
<feature type="compositionally biased region" description="Basic and acidic residues" evidence="7">
    <location>
        <begin position="398"/>
        <end position="408"/>
    </location>
</feature>
<dbReference type="InterPro" id="IPR018496">
    <property type="entry name" value="PsdUridine_synth_RsuA/RluB_CS"/>
</dbReference>
<dbReference type="InterPro" id="IPR006145">
    <property type="entry name" value="PsdUridine_synth_RsuA/RluA"/>
</dbReference>
<evidence type="ECO:0000256" key="3">
    <source>
        <dbReference type="ARBA" id="ARBA00022884"/>
    </source>
</evidence>
<accession>A0ABP3QKW2</accession>
<name>A0ABP3QKW2_9HYPH</name>
<dbReference type="RefSeq" id="WP_343800880.1">
    <property type="nucleotide sequence ID" value="NZ_BAAADE010000001.1"/>
</dbReference>
<feature type="domain" description="RNA-binding S4" evidence="8">
    <location>
        <begin position="107"/>
        <end position="165"/>
    </location>
</feature>
<feature type="compositionally biased region" description="Basic and acidic residues" evidence="7">
    <location>
        <begin position="428"/>
        <end position="446"/>
    </location>
</feature>
<dbReference type="PANTHER" id="PTHR47683:SF3">
    <property type="entry name" value="RIBOSOMAL LARGE SUBUNIT PSEUDOURIDINE SYNTHASE B"/>
    <property type="match status" value="1"/>
</dbReference>
<dbReference type="InterPro" id="IPR020103">
    <property type="entry name" value="PsdUridine_synth_cat_dom_sf"/>
</dbReference>
<dbReference type="InterPro" id="IPR036986">
    <property type="entry name" value="S4_RNA-bd_sf"/>
</dbReference>
<keyword evidence="3 5" id="KW-0694">RNA-binding</keyword>
<dbReference type="Gene3D" id="3.30.70.1560">
    <property type="entry name" value="Alpha-L RNA-binding motif"/>
    <property type="match status" value="1"/>
</dbReference>
<dbReference type="SUPFAM" id="SSF55120">
    <property type="entry name" value="Pseudouridine synthase"/>
    <property type="match status" value="1"/>
</dbReference>
<dbReference type="InterPro" id="IPR002942">
    <property type="entry name" value="S4_RNA-bd"/>
</dbReference>
<evidence type="ECO:0000313" key="9">
    <source>
        <dbReference type="EMBL" id="GAA0592936.1"/>
    </source>
</evidence>
<evidence type="ECO:0000256" key="2">
    <source>
        <dbReference type="ARBA" id="ARBA00008348"/>
    </source>
</evidence>
<feature type="region of interest" description="Disordered" evidence="7">
    <location>
        <begin position="354"/>
        <end position="659"/>
    </location>
</feature>
<organism evidence="9 10">
    <name type="scientific">Paenochrobactrum glaciei</name>
    <dbReference type="NCBI Taxonomy" id="486407"/>
    <lineage>
        <taxon>Bacteria</taxon>
        <taxon>Pseudomonadati</taxon>
        <taxon>Pseudomonadota</taxon>
        <taxon>Alphaproteobacteria</taxon>
        <taxon>Hyphomicrobiales</taxon>
        <taxon>Brucellaceae</taxon>
        <taxon>Paenochrobactrum</taxon>
    </lineage>
</organism>
<gene>
    <name evidence="9" type="ORF">GCM10008943_04970</name>
</gene>
<proteinExistence type="inferred from homology"/>
<dbReference type="PROSITE" id="PS50889">
    <property type="entry name" value="S4"/>
    <property type="match status" value="1"/>
</dbReference>
<reference evidence="10" key="1">
    <citation type="journal article" date="2019" name="Int. J. Syst. Evol. Microbiol.">
        <title>The Global Catalogue of Microorganisms (GCM) 10K type strain sequencing project: providing services to taxonomists for standard genome sequencing and annotation.</title>
        <authorList>
            <consortium name="The Broad Institute Genomics Platform"/>
            <consortium name="The Broad Institute Genome Sequencing Center for Infectious Disease"/>
            <person name="Wu L."/>
            <person name="Ma J."/>
        </authorList>
    </citation>
    <scope>NUCLEOTIDE SEQUENCE [LARGE SCALE GENOMIC DNA]</scope>
    <source>
        <strain evidence="10">JCM 15115</strain>
    </source>
</reference>
<comment type="caution">
    <text evidence="9">The sequence shown here is derived from an EMBL/GenBank/DDBJ whole genome shotgun (WGS) entry which is preliminary data.</text>
</comment>
<evidence type="ECO:0000313" key="10">
    <source>
        <dbReference type="Proteomes" id="UP001424441"/>
    </source>
</evidence>
<dbReference type="CDD" id="cd00165">
    <property type="entry name" value="S4"/>
    <property type="match status" value="1"/>
</dbReference>
<evidence type="ECO:0000256" key="1">
    <source>
        <dbReference type="ARBA" id="ARBA00000073"/>
    </source>
</evidence>
<sequence length="659" mass="74854">MSRDHNEDGEKRPFDKRGENRDQDKRAGRGEGFKPRERDGERRPREFGARDGNRERGGNERGDRERGDRDGKPRFEKKFGDKPRFDKGDAPRGRDAGDRDAPVEEAERIAKRLARAGIASRREAETMIAAGRISVNGKMLTSPAVNVKRSDIIKVDGKLLPQTERTRLWLYHKPSGLVTTNRDPEGRPTVFESLPEDMPRVLSVGRLDINTEGLLLLTNDGGLSRILELPTTGWLRRYRVRAHGSVTQEQLDELKNGIAVDGIFYGSVDAQLERQQGSNVWLNIGLREGKNREVKNILGALGLTVGRLIRVSFGPFQLSDLEVGAVREIRGRTLRDQLGERLVQESGADFDAPIINEFSNSDVRGAGTRAPRGDDEHDERVRRPREWISSSPSQGKPKRAERVEESRRPRGVNVWMAPGARPQSAKAEAAREERNEFQKRERKPFGEGRGGAPRGERSDRPQGDRPFRSNDRDRQGGFERKGGSERQGGFERKPRDGDFTPRPRRSDDEGSFQKRPYGEGRGERSERFDRAPRPEGERRPRAEGDRRPRFDDEKRPGRRERERENAREARRTEDFTGGYSRGEKSRDARPFGDKPRSDRPRGDKPWGDKPRNDKPWGDKPRGDRPQGDRPQGDRPRGDKPYRDGPSGGKPGGRGADRRR</sequence>
<dbReference type="PANTHER" id="PTHR47683">
    <property type="entry name" value="PSEUDOURIDINE SYNTHASE FAMILY PROTEIN-RELATED"/>
    <property type="match status" value="1"/>
</dbReference>
<evidence type="ECO:0000256" key="5">
    <source>
        <dbReference type="PROSITE-ProRule" id="PRU00182"/>
    </source>
</evidence>
<dbReference type="InterPro" id="IPR000748">
    <property type="entry name" value="PsdUridine_synth_RsuA/RluB/E/F"/>
</dbReference>
<dbReference type="Gene3D" id="3.10.290.10">
    <property type="entry name" value="RNA-binding S4 domain"/>
    <property type="match status" value="1"/>
</dbReference>
<protein>
    <recommendedName>
        <fullName evidence="6">Pseudouridine synthase</fullName>
        <ecNumber evidence="6">5.4.99.-</ecNumber>
    </recommendedName>
</protein>